<dbReference type="PANTHER" id="PTHR31218">
    <property type="entry name" value="WAT1-RELATED PROTEIN"/>
    <property type="match status" value="1"/>
</dbReference>
<dbReference type="GO" id="GO:0022857">
    <property type="term" value="F:transmembrane transporter activity"/>
    <property type="evidence" value="ECO:0007669"/>
    <property type="project" value="InterPro"/>
</dbReference>
<dbReference type="EMBL" id="WJXA01000011">
    <property type="protein sequence ID" value="KAF7127126.1"/>
    <property type="molecule type" value="Genomic_DNA"/>
</dbReference>
<accession>A0A834G5T2</accession>
<keyword evidence="6" id="KW-1185">Reference proteome</keyword>
<sequence length="279" mass="31014">MLTPALSEEKGHRVPTGRREGGLSLHIAGLDFLLIYVVNCNRLVQDGEAAIWYLSRQGQAGWDFLCIGGAMLLTFYKEAEINLWSINMNLLHKGMDTRRYPTKKFVIQCSVLCWLCALAPPFHCNLLFGLRASRYAWRKTRVNGDWAEGTFASGAIFTFTAWCVQNRGALYLSIFSPPMLDARAGGSCRVLPLGRQATLGDVVFILLFLSCVNYNVLGVVVILCGLYKVSWGEGEELKRITQCVGSFGESERIEIIISCSAENSNINSSYRSNILVAIH</sequence>
<keyword evidence="3 4" id="KW-0472">Membrane</keyword>
<evidence type="ECO:0000313" key="5">
    <source>
        <dbReference type="EMBL" id="KAF7127126.1"/>
    </source>
</evidence>
<organism evidence="5 6">
    <name type="scientific">Rhododendron simsii</name>
    <name type="common">Sims's rhododendron</name>
    <dbReference type="NCBI Taxonomy" id="118357"/>
    <lineage>
        <taxon>Eukaryota</taxon>
        <taxon>Viridiplantae</taxon>
        <taxon>Streptophyta</taxon>
        <taxon>Embryophyta</taxon>
        <taxon>Tracheophyta</taxon>
        <taxon>Spermatophyta</taxon>
        <taxon>Magnoliopsida</taxon>
        <taxon>eudicotyledons</taxon>
        <taxon>Gunneridae</taxon>
        <taxon>Pentapetalae</taxon>
        <taxon>asterids</taxon>
        <taxon>Ericales</taxon>
        <taxon>Ericaceae</taxon>
        <taxon>Ericoideae</taxon>
        <taxon>Rhodoreae</taxon>
        <taxon>Rhododendron</taxon>
    </lineage>
</organism>
<protein>
    <submittedName>
        <fullName evidence="5">Uncharacterized protein</fullName>
    </submittedName>
</protein>
<name>A0A834G5T2_RHOSS</name>
<dbReference type="GO" id="GO:0016020">
    <property type="term" value="C:membrane"/>
    <property type="evidence" value="ECO:0007669"/>
    <property type="project" value="InterPro"/>
</dbReference>
<dbReference type="InterPro" id="IPR030184">
    <property type="entry name" value="WAT1-related"/>
</dbReference>
<evidence type="ECO:0000256" key="4">
    <source>
        <dbReference type="SAM" id="Phobius"/>
    </source>
</evidence>
<dbReference type="Proteomes" id="UP000626092">
    <property type="component" value="Unassembled WGS sequence"/>
</dbReference>
<evidence type="ECO:0000256" key="3">
    <source>
        <dbReference type="ARBA" id="ARBA00023136"/>
    </source>
</evidence>
<evidence type="ECO:0000256" key="2">
    <source>
        <dbReference type="ARBA" id="ARBA00022989"/>
    </source>
</evidence>
<keyword evidence="1 4" id="KW-0812">Transmembrane</keyword>
<keyword evidence="2 4" id="KW-1133">Transmembrane helix</keyword>
<feature type="transmembrane region" description="Helical" evidence="4">
    <location>
        <begin position="202"/>
        <end position="229"/>
    </location>
</feature>
<comment type="caution">
    <text evidence="5">The sequence shown here is derived from an EMBL/GenBank/DDBJ whole genome shotgun (WGS) entry which is preliminary data.</text>
</comment>
<evidence type="ECO:0000313" key="6">
    <source>
        <dbReference type="Proteomes" id="UP000626092"/>
    </source>
</evidence>
<proteinExistence type="predicted"/>
<evidence type="ECO:0000256" key="1">
    <source>
        <dbReference type="ARBA" id="ARBA00022692"/>
    </source>
</evidence>
<dbReference type="AlphaFoldDB" id="A0A834G5T2"/>
<reference evidence="5" key="1">
    <citation type="submission" date="2019-11" db="EMBL/GenBank/DDBJ databases">
        <authorList>
            <person name="Liu Y."/>
            <person name="Hou J."/>
            <person name="Li T.-Q."/>
            <person name="Guan C.-H."/>
            <person name="Wu X."/>
            <person name="Wu H.-Z."/>
            <person name="Ling F."/>
            <person name="Zhang R."/>
            <person name="Shi X.-G."/>
            <person name="Ren J.-P."/>
            <person name="Chen E.-F."/>
            <person name="Sun J.-M."/>
        </authorList>
    </citation>
    <scope>NUCLEOTIDE SEQUENCE</scope>
    <source>
        <strain evidence="5">Adult_tree_wgs_1</strain>
        <tissue evidence="5">Leaves</tissue>
    </source>
</reference>
<gene>
    <name evidence="5" type="ORF">RHSIM_Rhsim11G0133900</name>
</gene>